<comment type="caution">
    <text evidence="3">The sequence shown here is derived from an EMBL/GenBank/DDBJ whole genome shotgun (WGS) entry which is preliminary data.</text>
</comment>
<dbReference type="Pfam" id="PF02811">
    <property type="entry name" value="PHP"/>
    <property type="match status" value="1"/>
</dbReference>
<dbReference type="InterPro" id="IPR004013">
    <property type="entry name" value="PHP_dom"/>
</dbReference>
<dbReference type="CDD" id="cd07432">
    <property type="entry name" value="PHP_HisPPase"/>
    <property type="match status" value="1"/>
</dbReference>
<dbReference type="NCBIfam" id="NF038032">
    <property type="entry name" value="CehA_McbA_metalo"/>
    <property type="match status" value="1"/>
</dbReference>
<feature type="region of interest" description="Disordered" evidence="1">
    <location>
        <begin position="1"/>
        <end position="23"/>
    </location>
</feature>
<evidence type="ECO:0000313" key="3">
    <source>
        <dbReference type="EMBL" id="MBJ7600804.1"/>
    </source>
</evidence>
<name>A0A934K689_9BACT</name>
<dbReference type="AlphaFoldDB" id="A0A934K689"/>
<protein>
    <submittedName>
        <fullName evidence="3">PHP domain-containing protein</fullName>
    </submittedName>
</protein>
<dbReference type="PANTHER" id="PTHR42924">
    <property type="entry name" value="EXONUCLEASE"/>
    <property type="match status" value="1"/>
</dbReference>
<dbReference type="Pfam" id="PF13263">
    <property type="entry name" value="PHP_C"/>
    <property type="match status" value="1"/>
</dbReference>
<dbReference type="PANTHER" id="PTHR42924:SF3">
    <property type="entry name" value="POLYMERASE_HISTIDINOL PHOSPHATASE N-TERMINAL DOMAIN-CONTAINING PROTEIN"/>
    <property type="match status" value="1"/>
</dbReference>
<dbReference type="SMART" id="SM00481">
    <property type="entry name" value="POLIIIAc"/>
    <property type="match status" value="1"/>
</dbReference>
<dbReference type="InterPro" id="IPR003141">
    <property type="entry name" value="Pol/His_phosphatase_N"/>
</dbReference>
<gene>
    <name evidence="3" type="ORF">JF922_22390</name>
</gene>
<dbReference type="EMBL" id="JAEKNR010000218">
    <property type="protein sequence ID" value="MBJ7600804.1"/>
    <property type="molecule type" value="Genomic_DNA"/>
</dbReference>
<dbReference type="Proteomes" id="UP000612893">
    <property type="component" value="Unassembled WGS sequence"/>
</dbReference>
<reference evidence="3" key="1">
    <citation type="submission" date="2020-10" db="EMBL/GenBank/DDBJ databases">
        <title>Ca. Dormibacterota MAGs.</title>
        <authorList>
            <person name="Montgomery K."/>
        </authorList>
    </citation>
    <scope>NUCLEOTIDE SEQUENCE [LARGE SCALE GENOMIC DNA]</scope>
    <source>
        <strain evidence="3">SC8812_S17_10</strain>
    </source>
</reference>
<feature type="domain" description="Polymerase/histidinol phosphatase N-terminal" evidence="2">
    <location>
        <begin position="26"/>
        <end position="93"/>
    </location>
</feature>
<evidence type="ECO:0000259" key="2">
    <source>
        <dbReference type="SMART" id="SM00481"/>
    </source>
</evidence>
<evidence type="ECO:0000313" key="4">
    <source>
        <dbReference type="Proteomes" id="UP000612893"/>
    </source>
</evidence>
<dbReference type="InterPro" id="IPR052018">
    <property type="entry name" value="PHP_domain"/>
</dbReference>
<accession>A0A934K689</accession>
<evidence type="ECO:0000256" key="1">
    <source>
        <dbReference type="SAM" id="MobiDB-lite"/>
    </source>
</evidence>
<dbReference type="Gene3D" id="3.20.20.140">
    <property type="entry name" value="Metal-dependent hydrolases"/>
    <property type="match status" value="1"/>
</dbReference>
<dbReference type="SUPFAM" id="SSF89550">
    <property type="entry name" value="PHP domain-like"/>
    <property type="match status" value="1"/>
</dbReference>
<proteinExistence type="predicted"/>
<keyword evidence="4" id="KW-1185">Reference proteome</keyword>
<dbReference type="InterPro" id="IPR016195">
    <property type="entry name" value="Pol/histidinol_Pase-like"/>
</dbReference>
<dbReference type="RefSeq" id="WP_338204775.1">
    <property type="nucleotide sequence ID" value="NZ_JAEKNR010000218.1"/>
</dbReference>
<sequence>MRATRASSLRVERAASLTESGSRGRADLHIHTTFSDGWPGPVEVVRRGRRLGLDVIAVTDHDTIEGALWAADYSGRAGAGPEVIVGEEVSTRQGHVVGLFLERRVRPGQSPAATIAAIHEQGGIAFAAHPFWRTPSQARGRRVHGVGWLAADLDFDAIEVENSTPGFGLFNQMAVRLNQDVGLAPLGNSDAHILDAIGRSYTSFPGQTAAAFRQAIEERRTQAHRLRYPALALMRYAAWGLEHRRQRRLASARRSA</sequence>
<organism evidence="3 4">
    <name type="scientific">Candidatus Nephthysia bennettiae</name>
    <dbReference type="NCBI Taxonomy" id="3127016"/>
    <lineage>
        <taxon>Bacteria</taxon>
        <taxon>Bacillati</taxon>
        <taxon>Candidatus Dormiibacterota</taxon>
        <taxon>Candidatus Dormibacteria</taxon>
        <taxon>Candidatus Dormibacterales</taxon>
        <taxon>Candidatus Dormibacteraceae</taxon>
        <taxon>Candidatus Nephthysia</taxon>
    </lineage>
</organism>